<name>A0ABT2L393_9BACL</name>
<dbReference type="NCBIfam" id="NF033510">
    <property type="entry name" value="Ca_tandemer"/>
    <property type="match status" value="1"/>
</dbReference>
<protein>
    <submittedName>
        <fullName evidence="2">Ig-like domain-containing protein</fullName>
    </submittedName>
</protein>
<accession>A0ABT2L393</accession>
<dbReference type="Proteomes" id="UP001206821">
    <property type="component" value="Unassembled WGS sequence"/>
</dbReference>
<proteinExistence type="predicted"/>
<feature type="domain" description="Bacterial Ig" evidence="1">
    <location>
        <begin position="326"/>
        <end position="383"/>
    </location>
</feature>
<sequence length="397" mass="43214">MYVYDNRQNKLCETHVNFDRTFSCQLKELLLAGTTVYIIQSADGYYPSDPTVATVSQTFNEPTPPIVIVPPSEVKPGAPILQPVTSDALGLTGSGTPGLVVKAWNEFGFRLGEATVNTDGSFRIPLERKLPQGIGVRVVQLQGGTMSDGAQTYVQEGESVSLRLMDTLTDASTRLTGHLERMAFTPVRVELRQGKTVLAKDETTFFFRLDFKPQTKPLTIVLIHADGSETTQTIQPLDTTPPTLATMSTLTDRLTRVFGRAEAGSTIVVRHDKKRLTTKTTTAGVYSLNLPKLRIGEVVTVQAMDEAGNTSPILQRTVLGVQAPLTATASSRVVTGKGEPGSLVRVFSNNKMIGKTVKVDAKGTYRVSIPTQPKGKRLLVTQQKTGYVKQTQTVFIQ</sequence>
<dbReference type="InterPro" id="IPR041498">
    <property type="entry name" value="Big_6"/>
</dbReference>
<comment type="caution">
    <text evidence="2">The sequence shown here is derived from an EMBL/GenBank/DDBJ whole genome shotgun (WGS) entry which is preliminary data.</text>
</comment>
<evidence type="ECO:0000313" key="3">
    <source>
        <dbReference type="Proteomes" id="UP001206821"/>
    </source>
</evidence>
<dbReference type="InterPro" id="IPR013783">
    <property type="entry name" value="Ig-like_fold"/>
</dbReference>
<feature type="domain" description="Bacterial Ig" evidence="1">
    <location>
        <begin position="242"/>
        <end position="317"/>
    </location>
</feature>
<dbReference type="Gene3D" id="2.60.40.10">
    <property type="entry name" value="Immunoglobulins"/>
    <property type="match status" value="2"/>
</dbReference>
<dbReference type="Pfam" id="PF17936">
    <property type="entry name" value="Big_6"/>
    <property type="match status" value="3"/>
</dbReference>
<evidence type="ECO:0000259" key="1">
    <source>
        <dbReference type="Pfam" id="PF17936"/>
    </source>
</evidence>
<dbReference type="RefSeq" id="WP_034817370.1">
    <property type="nucleotide sequence ID" value="NZ_JANIEK010000084.1"/>
</dbReference>
<dbReference type="EMBL" id="JANIEK010000084">
    <property type="protein sequence ID" value="MCT4796615.1"/>
    <property type="molecule type" value="Genomic_DNA"/>
</dbReference>
<gene>
    <name evidence="2" type="ORF">NQG31_13775</name>
</gene>
<keyword evidence="3" id="KW-1185">Reference proteome</keyword>
<organism evidence="2 3">
    <name type="scientific">Exiguobacterium alkaliphilum</name>
    <dbReference type="NCBI Taxonomy" id="1428684"/>
    <lineage>
        <taxon>Bacteria</taxon>
        <taxon>Bacillati</taxon>
        <taxon>Bacillota</taxon>
        <taxon>Bacilli</taxon>
        <taxon>Bacillales</taxon>
        <taxon>Bacillales Family XII. Incertae Sedis</taxon>
        <taxon>Exiguobacterium</taxon>
    </lineage>
</organism>
<reference evidence="2 3" key="1">
    <citation type="submission" date="2022-07" db="EMBL/GenBank/DDBJ databases">
        <title>Genomic and pangenome structural analysis of the polyextremophile Exiguobacterium.</title>
        <authorList>
            <person name="Shen L."/>
        </authorList>
    </citation>
    <scope>NUCLEOTIDE SEQUENCE [LARGE SCALE GENOMIC DNA]</scope>
    <source>
        <strain evidence="2 3">12_1</strain>
    </source>
</reference>
<feature type="domain" description="Bacterial Ig" evidence="1">
    <location>
        <begin position="76"/>
        <end position="141"/>
    </location>
</feature>
<evidence type="ECO:0000313" key="2">
    <source>
        <dbReference type="EMBL" id="MCT4796615.1"/>
    </source>
</evidence>